<evidence type="ECO:0000256" key="1">
    <source>
        <dbReference type="ARBA" id="ARBA00004123"/>
    </source>
</evidence>
<comment type="similarity">
    <text evidence="2">Belongs to the CENP-X/MHF2 family.</text>
</comment>
<dbReference type="GO" id="GO:0006281">
    <property type="term" value="P:DNA repair"/>
    <property type="evidence" value="ECO:0007669"/>
    <property type="project" value="UniProtKB-KW"/>
</dbReference>
<keyword evidence="3" id="KW-0227">DNA damage</keyword>
<reference evidence="7" key="1">
    <citation type="journal article" date="2016" name="Proc. Natl. Acad. Sci. U.S.A.">
        <title>Lipid metabolic changes in an early divergent fungus govern the establishment of a mutualistic symbiosis with endobacteria.</title>
        <authorList>
            <person name="Lastovetsky O.A."/>
            <person name="Gaspar M.L."/>
            <person name="Mondo S.J."/>
            <person name="LaButti K.M."/>
            <person name="Sandor L."/>
            <person name="Grigoriev I.V."/>
            <person name="Henry S.A."/>
            <person name="Pawlowska T.E."/>
        </authorList>
    </citation>
    <scope>NUCLEOTIDE SEQUENCE [LARGE SCALE GENOMIC DNA]</scope>
    <source>
        <strain evidence="7">ATCC 52814</strain>
    </source>
</reference>
<gene>
    <name evidence="7" type="ORF">BCV72DRAFT_209422</name>
</gene>
<dbReference type="EMBL" id="KV921946">
    <property type="protein sequence ID" value="ORE05380.1"/>
    <property type="molecule type" value="Genomic_DNA"/>
</dbReference>
<evidence type="ECO:0000256" key="6">
    <source>
        <dbReference type="ARBA" id="ARBA00023242"/>
    </source>
</evidence>
<evidence type="ECO:0000256" key="3">
    <source>
        <dbReference type="ARBA" id="ARBA00022763"/>
    </source>
</evidence>
<evidence type="ECO:0000256" key="4">
    <source>
        <dbReference type="ARBA" id="ARBA00023125"/>
    </source>
</evidence>
<evidence type="ECO:0000256" key="2">
    <source>
        <dbReference type="ARBA" id="ARBA00009359"/>
    </source>
</evidence>
<keyword evidence="4" id="KW-0238">DNA-binding</keyword>
<proteinExistence type="inferred from homology"/>
<dbReference type="GO" id="GO:0003677">
    <property type="term" value="F:DNA binding"/>
    <property type="evidence" value="ECO:0007669"/>
    <property type="project" value="UniProtKB-KW"/>
</dbReference>
<dbReference type="PANTHER" id="PTHR28680:SF1">
    <property type="entry name" value="CENTROMERE PROTEIN X"/>
    <property type="match status" value="1"/>
</dbReference>
<dbReference type="VEuPathDB" id="FungiDB:BCV72DRAFT_209422"/>
<dbReference type="OrthoDB" id="2500381at2759"/>
<evidence type="ECO:0008006" key="8">
    <source>
        <dbReference type="Google" id="ProtNLM"/>
    </source>
</evidence>
<dbReference type="GO" id="GO:0031297">
    <property type="term" value="P:replication fork processing"/>
    <property type="evidence" value="ECO:0007669"/>
    <property type="project" value="TreeGrafter"/>
</dbReference>
<protein>
    <recommendedName>
        <fullName evidence="8">Centromere protein X</fullName>
    </recommendedName>
</protein>
<name>A0A1X0R055_RHIZD</name>
<organism evidence="7">
    <name type="scientific">Rhizopus microsporus var. microsporus</name>
    <dbReference type="NCBI Taxonomy" id="86635"/>
    <lineage>
        <taxon>Eukaryota</taxon>
        <taxon>Fungi</taxon>
        <taxon>Fungi incertae sedis</taxon>
        <taxon>Mucoromycota</taxon>
        <taxon>Mucoromycotina</taxon>
        <taxon>Mucoromycetes</taxon>
        <taxon>Mucorales</taxon>
        <taxon>Mucorineae</taxon>
        <taxon>Rhizopodaceae</taxon>
        <taxon>Rhizopus</taxon>
    </lineage>
</organism>
<keyword evidence="5" id="KW-0234">DNA repair</keyword>
<accession>A0A1X0R055</accession>
<comment type="subcellular location">
    <subcellularLocation>
        <location evidence="1">Nucleus</location>
    </subcellularLocation>
</comment>
<dbReference type="Gene3D" id="6.10.130.30">
    <property type="match status" value="1"/>
</dbReference>
<evidence type="ECO:0000256" key="5">
    <source>
        <dbReference type="ARBA" id="ARBA00023204"/>
    </source>
</evidence>
<evidence type="ECO:0000313" key="7">
    <source>
        <dbReference type="EMBL" id="ORE05380.1"/>
    </source>
</evidence>
<sequence length="60" mass="6803">IVNKEALQLFSELLRHLVTEAVHRSSEELETMAITSQTANKNVLSVEALERILPQLLLDF</sequence>
<dbReference type="Proteomes" id="UP000242414">
    <property type="component" value="Unassembled WGS sequence"/>
</dbReference>
<dbReference type="PANTHER" id="PTHR28680">
    <property type="entry name" value="CENTROMERE PROTEIN X"/>
    <property type="match status" value="1"/>
</dbReference>
<dbReference type="AlphaFoldDB" id="A0A1X0R055"/>
<dbReference type="InterPro" id="IPR018552">
    <property type="entry name" value="CENP-X"/>
</dbReference>
<dbReference type="GO" id="GO:0071821">
    <property type="term" value="C:FANCM-MHF complex"/>
    <property type="evidence" value="ECO:0007669"/>
    <property type="project" value="TreeGrafter"/>
</dbReference>
<keyword evidence="6" id="KW-0539">Nucleus</keyword>
<dbReference type="GO" id="GO:0000712">
    <property type="term" value="P:resolution of meiotic recombination intermediates"/>
    <property type="evidence" value="ECO:0007669"/>
    <property type="project" value="TreeGrafter"/>
</dbReference>
<feature type="non-terminal residue" evidence="7">
    <location>
        <position position="1"/>
    </location>
</feature>
<dbReference type="Pfam" id="PF09415">
    <property type="entry name" value="CENP-X"/>
    <property type="match status" value="1"/>
</dbReference>
<dbReference type="GO" id="GO:0051382">
    <property type="term" value="P:kinetochore assembly"/>
    <property type="evidence" value="ECO:0007669"/>
    <property type="project" value="InterPro"/>
</dbReference>